<evidence type="ECO:0000313" key="2">
    <source>
        <dbReference type="EMBL" id="MCP2270057.1"/>
    </source>
</evidence>
<evidence type="ECO:0000313" key="3">
    <source>
        <dbReference type="Proteomes" id="UP001205185"/>
    </source>
</evidence>
<gene>
    <name evidence="2" type="ORF">LV75_002558</name>
</gene>
<keyword evidence="1" id="KW-0812">Transmembrane</keyword>
<reference evidence="2 3" key="1">
    <citation type="submission" date="2022-06" db="EMBL/GenBank/DDBJ databases">
        <title>Genomic Encyclopedia of Archaeal and Bacterial Type Strains, Phase II (KMG-II): from individual species to whole genera.</title>
        <authorList>
            <person name="Goeker M."/>
        </authorList>
    </citation>
    <scope>NUCLEOTIDE SEQUENCE [LARGE SCALE GENOMIC DNA]</scope>
    <source>
        <strain evidence="2 3">DSM 44255</strain>
    </source>
</reference>
<dbReference type="Proteomes" id="UP001205185">
    <property type="component" value="Unassembled WGS sequence"/>
</dbReference>
<evidence type="ECO:0008006" key="4">
    <source>
        <dbReference type="Google" id="ProtNLM"/>
    </source>
</evidence>
<keyword evidence="3" id="KW-1185">Reference proteome</keyword>
<proteinExistence type="predicted"/>
<dbReference type="EMBL" id="JAMTCO010000006">
    <property type="protein sequence ID" value="MCP2270057.1"/>
    <property type="molecule type" value="Genomic_DNA"/>
</dbReference>
<sequence length="172" mass="18473">MTSTGPWWAAPLIAVIGTVSGVVLTLLVSGRRENRSRFGEQRRTVYAEFLSACDELARVVVWPTPRVAQAVDTTAVVERIRAAAMHTVLVAHGTVTKRLTAVLAAAEALAGTIEQIRATGKPGHQGAVDEHHRPRHTEASTAFFAALNEFAKAARADIDVRTPFEPVFPIAG</sequence>
<feature type="transmembrane region" description="Helical" evidence="1">
    <location>
        <begin position="6"/>
        <end position="28"/>
    </location>
</feature>
<dbReference type="RefSeq" id="WP_253887047.1">
    <property type="nucleotide sequence ID" value="NZ_BAAAVB010000013.1"/>
</dbReference>
<organism evidence="2 3">
    <name type="scientific">Actinokineospora diospyrosa</name>
    <dbReference type="NCBI Taxonomy" id="103728"/>
    <lineage>
        <taxon>Bacteria</taxon>
        <taxon>Bacillati</taxon>
        <taxon>Actinomycetota</taxon>
        <taxon>Actinomycetes</taxon>
        <taxon>Pseudonocardiales</taxon>
        <taxon>Pseudonocardiaceae</taxon>
        <taxon>Actinokineospora</taxon>
    </lineage>
</organism>
<comment type="caution">
    <text evidence="2">The sequence shown here is derived from an EMBL/GenBank/DDBJ whole genome shotgun (WGS) entry which is preliminary data.</text>
</comment>
<keyword evidence="1" id="KW-0472">Membrane</keyword>
<keyword evidence="1" id="KW-1133">Transmembrane helix</keyword>
<name>A0ABT1IBP7_9PSEU</name>
<accession>A0ABT1IBP7</accession>
<evidence type="ECO:0000256" key="1">
    <source>
        <dbReference type="SAM" id="Phobius"/>
    </source>
</evidence>
<protein>
    <recommendedName>
        <fullName evidence="4">LemA protein</fullName>
    </recommendedName>
</protein>